<proteinExistence type="predicted"/>
<name>A0ABR5YAG7_9SPHN</name>
<protein>
    <recommendedName>
        <fullName evidence="3">Rap1a immunity protein domain-containing protein</fullName>
    </recommendedName>
</protein>
<dbReference type="Proteomes" id="UP000076609">
    <property type="component" value="Unassembled WGS sequence"/>
</dbReference>
<comment type="caution">
    <text evidence="1">The sequence shown here is derived from an EMBL/GenBank/DDBJ whole genome shotgun (WGS) entry which is preliminary data.</text>
</comment>
<keyword evidence="2" id="KW-1185">Reference proteome</keyword>
<evidence type="ECO:0008006" key="3">
    <source>
        <dbReference type="Google" id="ProtNLM"/>
    </source>
</evidence>
<organism evidence="1 2">
    <name type="scientific">Sphingomonas hankookensis</name>
    <dbReference type="NCBI Taxonomy" id="563996"/>
    <lineage>
        <taxon>Bacteria</taxon>
        <taxon>Pseudomonadati</taxon>
        <taxon>Pseudomonadota</taxon>
        <taxon>Alphaproteobacteria</taxon>
        <taxon>Sphingomonadales</taxon>
        <taxon>Sphingomonadaceae</taxon>
        <taxon>Sphingomonas</taxon>
    </lineage>
</organism>
<evidence type="ECO:0000313" key="2">
    <source>
        <dbReference type="Proteomes" id="UP000076609"/>
    </source>
</evidence>
<dbReference type="EMBL" id="LQQO01000034">
    <property type="protein sequence ID" value="KZE11708.1"/>
    <property type="molecule type" value="Genomic_DNA"/>
</dbReference>
<accession>A0ABR5YAG7</accession>
<evidence type="ECO:0000313" key="1">
    <source>
        <dbReference type="EMBL" id="KZE11708.1"/>
    </source>
</evidence>
<dbReference type="RefSeq" id="WP_066692598.1">
    <property type="nucleotide sequence ID" value="NZ_CP117025.1"/>
</dbReference>
<reference evidence="2" key="1">
    <citation type="submission" date="2016-01" db="EMBL/GenBank/DDBJ databases">
        <title>Draft genome of Chromobacterium sp. F49.</title>
        <authorList>
            <person name="Hong K.W."/>
        </authorList>
    </citation>
    <scope>NUCLEOTIDE SEQUENCE [LARGE SCALE GENOMIC DNA]</scope>
    <source>
        <strain evidence="2">CN3</strain>
    </source>
</reference>
<sequence>MWIALALIQAVSAPLPAGVEDDLTCLAIIAATANKAPPQEQSGLQGGFMYFMGRIDHAAPGFDYPAHLVRLIDDAEGNTKIQAARPRCVAKLREISGSLAKWGEHLQKRNQK</sequence>
<gene>
    <name evidence="1" type="ORF">AVT10_05605</name>
</gene>